<protein>
    <submittedName>
        <fullName evidence="1">3'-5' exoribonuclease</fullName>
    </submittedName>
</protein>
<dbReference type="Gene3D" id="3.30.420.10">
    <property type="entry name" value="Ribonuclease H-like superfamily/Ribonuclease H"/>
    <property type="match status" value="1"/>
</dbReference>
<organism evidence="1 2">
    <name type="scientific">Undibacterium hunanense</name>
    <dbReference type="NCBI Taxonomy" id="2762292"/>
    <lineage>
        <taxon>Bacteria</taxon>
        <taxon>Pseudomonadati</taxon>
        <taxon>Pseudomonadota</taxon>
        <taxon>Betaproteobacteria</taxon>
        <taxon>Burkholderiales</taxon>
        <taxon>Oxalobacteraceae</taxon>
        <taxon>Undibacterium</taxon>
    </lineage>
</organism>
<dbReference type="RefSeq" id="WP_186949324.1">
    <property type="nucleotide sequence ID" value="NZ_JACOGF010000013.1"/>
</dbReference>
<evidence type="ECO:0000313" key="1">
    <source>
        <dbReference type="EMBL" id="MBC3920057.1"/>
    </source>
</evidence>
<keyword evidence="2" id="KW-1185">Reference proteome</keyword>
<comment type="caution">
    <text evidence="1">The sequence shown here is derived from an EMBL/GenBank/DDBJ whole genome shotgun (WGS) entry which is preliminary data.</text>
</comment>
<dbReference type="EMBL" id="JACOGF010000013">
    <property type="protein sequence ID" value="MBC3920057.1"/>
    <property type="molecule type" value="Genomic_DNA"/>
</dbReference>
<gene>
    <name evidence="1" type="ORF">H8L32_21500</name>
</gene>
<proteinExistence type="predicted"/>
<name>A0ABR6ZW15_9BURK</name>
<dbReference type="Proteomes" id="UP000650424">
    <property type="component" value="Unassembled WGS sequence"/>
</dbReference>
<sequence length="157" mass="18193">MLKIFVDTEFTDFIDTHLISIGLASASGEEFYAEVPYPEQVCSPFVRMVVIPMLGMMANAACSAEELRGRLLSWLHLVRPRGADIEICFDYQTDWDLFADALDYRVPNWCRPRLVANEINELLRYEFHQKNSLPEHHALYDAQANRYAFRERPSTDS</sequence>
<dbReference type="InterPro" id="IPR036397">
    <property type="entry name" value="RNaseH_sf"/>
</dbReference>
<accession>A0ABR6ZW15</accession>
<reference evidence="1 2" key="1">
    <citation type="submission" date="2020-08" db="EMBL/GenBank/DDBJ databases">
        <title>Novel species isolated from subtropical streams in China.</title>
        <authorList>
            <person name="Lu H."/>
        </authorList>
    </citation>
    <scope>NUCLEOTIDE SEQUENCE [LARGE SCALE GENOMIC DNA]</scope>
    <source>
        <strain evidence="1 2">CY18W</strain>
    </source>
</reference>
<evidence type="ECO:0000313" key="2">
    <source>
        <dbReference type="Proteomes" id="UP000650424"/>
    </source>
</evidence>